<evidence type="ECO:0000256" key="1">
    <source>
        <dbReference type="SAM" id="MobiDB-lite"/>
    </source>
</evidence>
<evidence type="ECO:0000313" key="3">
    <source>
        <dbReference type="Proteomes" id="UP000515743"/>
    </source>
</evidence>
<sequence length="261" mass="27123">MGLFGVGKDDTGTSRESSTEVTTPQGETSAVTPERLNDNDTAAKMLLGGLDRAVSMQSSAIEKYIRSLVKKNPDASPADIQSLIDGHFLKLVSGTGAAAGATSAIPGIGFVTGAAAVGAESLVFLDASAWYIVASAFLRGADIRNPEVRRTLVLVVLLGNKGSAIVETVLGDTASLKGATSLATLSHFSGPTLQGLNGRLTKAFMKRATKKLRWSLFSKILPLGIGAVLGTMANRKLAQQVISSAHDELDPLPGTVRQFAS</sequence>
<feature type="region of interest" description="Disordered" evidence="1">
    <location>
        <begin position="1"/>
        <end position="37"/>
    </location>
</feature>
<feature type="compositionally biased region" description="Polar residues" evidence="1">
    <location>
        <begin position="14"/>
        <end position="31"/>
    </location>
</feature>
<protein>
    <recommendedName>
        <fullName evidence="4">EcsC family protein</fullName>
    </recommendedName>
</protein>
<proteinExistence type="predicted"/>
<evidence type="ECO:0008006" key="4">
    <source>
        <dbReference type="Google" id="ProtNLM"/>
    </source>
</evidence>
<organism evidence="2 3">
    <name type="scientific">Corynebacterium incognita</name>
    <dbReference type="NCBI Taxonomy" id="2754725"/>
    <lineage>
        <taxon>Bacteria</taxon>
        <taxon>Bacillati</taxon>
        <taxon>Actinomycetota</taxon>
        <taxon>Actinomycetes</taxon>
        <taxon>Mycobacteriales</taxon>
        <taxon>Corynebacteriaceae</taxon>
        <taxon>Corynebacterium</taxon>
    </lineage>
</organism>
<keyword evidence="3" id="KW-1185">Reference proteome</keyword>
<dbReference type="KEGG" id="cik:H0194_09855"/>
<dbReference type="AlphaFoldDB" id="A0A7G7CP13"/>
<accession>A0A7G7CP13</accession>
<reference evidence="2 3" key="1">
    <citation type="submission" date="2020-07" db="EMBL/GenBank/DDBJ databases">
        <title>Complete genome and description of Corynebacterium incognita strain Marseille-Q3630 sp. nov.</title>
        <authorList>
            <person name="Boxberger M."/>
        </authorList>
    </citation>
    <scope>NUCLEOTIDE SEQUENCE [LARGE SCALE GENOMIC DNA]</scope>
    <source>
        <strain evidence="2 3">Marseille-Q3630</strain>
    </source>
</reference>
<evidence type="ECO:0000313" key="2">
    <source>
        <dbReference type="EMBL" id="QNE89329.1"/>
    </source>
</evidence>
<dbReference type="Proteomes" id="UP000515743">
    <property type="component" value="Chromosome"/>
</dbReference>
<name>A0A7G7CP13_9CORY</name>
<dbReference type="EMBL" id="CP059404">
    <property type="protein sequence ID" value="QNE89329.1"/>
    <property type="molecule type" value="Genomic_DNA"/>
</dbReference>
<dbReference type="RefSeq" id="WP_185175704.1">
    <property type="nucleotide sequence ID" value="NZ_CP059404.1"/>
</dbReference>
<gene>
    <name evidence="2" type="ORF">H0194_09855</name>
</gene>